<dbReference type="HOGENOM" id="CLU_2044419_0_0_2"/>
<dbReference type="InParanoid" id="Q2FNZ7"/>
<dbReference type="KEGG" id="mhu:Mhun_1296"/>
<dbReference type="GeneID" id="40920489"/>
<protein>
    <recommendedName>
        <fullName evidence="1">AB hydrolase-1 domain-containing protein</fullName>
    </recommendedName>
</protein>
<sequence>MGGRIWDTALSALADQGIQGYAPTLGDEKISNLTDHITQICSLVHEHDLDTIILVGHSYGGMIITGVAARMPEKISHLVYIDAAYPESGQSLYDMMLSGGQDPSSYAGFVPDPPYVENCI</sequence>
<reference evidence="3" key="1">
    <citation type="journal article" date="2016" name="Stand. Genomic Sci.">
        <title>Complete genome sequence of Methanospirillum hungatei type strain JF1.</title>
        <authorList>
            <person name="Gunsalus R.P."/>
            <person name="Cook L.E."/>
            <person name="Crable B."/>
            <person name="Rohlin L."/>
            <person name="McDonald E."/>
            <person name="Mouttaki H."/>
            <person name="Sieber J.R."/>
            <person name="Poweleit N."/>
            <person name="Zhou H."/>
            <person name="Lapidus A.L."/>
            <person name="Daligault H.E."/>
            <person name="Land M."/>
            <person name="Gilna P."/>
            <person name="Ivanova N."/>
            <person name="Kyrpides N."/>
            <person name="Culley D.E."/>
            <person name="McInerney M.J."/>
        </authorList>
    </citation>
    <scope>NUCLEOTIDE SEQUENCE [LARGE SCALE GENOMIC DNA]</scope>
    <source>
        <strain evidence="3">ATCC 27890 / DSM 864 / NBRC 100397 / JF-1</strain>
    </source>
</reference>
<dbReference type="RefSeq" id="WP_011448315.1">
    <property type="nucleotide sequence ID" value="NC_007796.1"/>
</dbReference>
<gene>
    <name evidence="2" type="ordered locus">Mhun_1296</name>
</gene>
<dbReference type="Proteomes" id="UP000001941">
    <property type="component" value="Chromosome"/>
</dbReference>
<name>Q2FNZ7_METHJ</name>
<feature type="domain" description="AB hydrolase-1" evidence="1">
    <location>
        <begin position="3"/>
        <end position="89"/>
    </location>
</feature>
<dbReference type="STRING" id="323259.Mhun_1296"/>
<dbReference type="EMBL" id="CP000254">
    <property type="protein sequence ID" value="ABD41038.1"/>
    <property type="molecule type" value="Genomic_DNA"/>
</dbReference>
<proteinExistence type="predicted"/>
<evidence type="ECO:0000313" key="3">
    <source>
        <dbReference type="Proteomes" id="UP000001941"/>
    </source>
</evidence>
<dbReference type="EnsemblBacteria" id="ABD41038">
    <property type="protein sequence ID" value="ABD41038"/>
    <property type="gene ID" value="Mhun_1296"/>
</dbReference>
<evidence type="ECO:0000259" key="1">
    <source>
        <dbReference type="Pfam" id="PF12697"/>
    </source>
</evidence>
<dbReference type="Gene3D" id="3.40.50.1820">
    <property type="entry name" value="alpha/beta hydrolase"/>
    <property type="match status" value="1"/>
</dbReference>
<dbReference type="InterPro" id="IPR000073">
    <property type="entry name" value="AB_hydrolase_1"/>
</dbReference>
<keyword evidence="3" id="KW-1185">Reference proteome</keyword>
<dbReference type="OrthoDB" id="8468at2157"/>
<accession>Q2FNZ7</accession>
<dbReference type="eggNOG" id="arCOG01648">
    <property type="taxonomic scope" value="Archaea"/>
</dbReference>
<dbReference type="InterPro" id="IPR029058">
    <property type="entry name" value="AB_hydrolase_fold"/>
</dbReference>
<dbReference type="SUPFAM" id="SSF53474">
    <property type="entry name" value="alpha/beta-Hydrolases"/>
    <property type="match status" value="1"/>
</dbReference>
<dbReference type="Pfam" id="PF12697">
    <property type="entry name" value="Abhydrolase_6"/>
    <property type="match status" value="1"/>
</dbReference>
<evidence type="ECO:0000313" key="2">
    <source>
        <dbReference type="EMBL" id="ABD41038.1"/>
    </source>
</evidence>
<organism evidence="2 3">
    <name type="scientific">Methanospirillum hungatei JF-1 (strain ATCC 27890 / DSM 864 / NBRC 100397 / JF-1)</name>
    <dbReference type="NCBI Taxonomy" id="323259"/>
    <lineage>
        <taxon>Archaea</taxon>
        <taxon>Methanobacteriati</taxon>
        <taxon>Methanobacteriota</taxon>
        <taxon>Stenosarchaea group</taxon>
        <taxon>Methanomicrobia</taxon>
        <taxon>Methanomicrobiales</taxon>
        <taxon>Methanospirillaceae</taxon>
        <taxon>Methanospirillum</taxon>
    </lineage>
</organism>
<dbReference type="AlphaFoldDB" id="Q2FNZ7"/>